<dbReference type="AlphaFoldDB" id="A0A2W4CDH6"/>
<dbReference type="InterPro" id="IPR003795">
    <property type="entry name" value="DUF192"/>
</dbReference>
<gene>
    <name evidence="2" type="ORF">CPY51_20760</name>
</gene>
<evidence type="ECO:0000313" key="2">
    <source>
        <dbReference type="EMBL" id="PZM11202.1"/>
    </source>
</evidence>
<comment type="caution">
    <text evidence="2">The sequence shown here is derived from an EMBL/GenBank/DDBJ whole genome shotgun (WGS) entry which is preliminary data.</text>
</comment>
<keyword evidence="3" id="KW-1185">Reference proteome</keyword>
<dbReference type="OrthoDB" id="9808290at2"/>
<dbReference type="InterPro" id="IPR038695">
    <property type="entry name" value="Saro_0823-like_sf"/>
</dbReference>
<name>A0A2W4CDH6_9HYPH</name>
<evidence type="ECO:0008006" key="4">
    <source>
        <dbReference type="Google" id="ProtNLM"/>
    </source>
</evidence>
<evidence type="ECO:0000256" key="1">
    <source>
        <dbReference type="SAM" id="SignalP"/>
    </source>
</evidence>
<dbReference type="Pfam" id="PF02643">
    <property type="entry name" value="DUF192"/>
    <property type="match status" value="1"/>
</dbReference>
<keyword evidence="1" id="KW-0732">Signal</keyword>
<dbReference type="Proteomes" id="UP000248925">
    <property type="component" value="Unassembled WGS sequence"/>
</dbReference>
<reference evidence="2 3" key="1">
    <citation type="journal article" date="2018" name="Sci. Rep.">
        <title>Rhizobium tumorigenes sp. nov., a novel plant tumorigenic bacterium isolated from cane gall tumors on thornless blackberry.</title>
        <authorList>
            <person name="Kuzmanovi N."/>
            <person name="Smalla K."/>
            <person name="Gronow S."/>
            <person name="PuBawska J."/>
        </authorList>
    </citation>
    <scope>NUCLEOTIDE SEQUENCE [LARGE SCALE GENOMIC DNA]</scope>
    <source>
        <strain evidence="2 3">CCBAU 85046</strain>
    </source>
</reference>
<dbReference type="Gene3D" id="2.60.120.1140">
    <property type="entry name" value="Protein of unknown function DUF192"/>
    <property type="match status" value="1"/>
</dbReference>
<protein>
    <recommendedName>
        <fullName evidence="4">DUF192 domain-containing protein</fullName>
    </recommendedName>
</protein>
<dbReference type="PANTHER" id="PTHR37953:SF1">
    <property type="entry name" value="UPF0127 PROTEIN MJ1496"/>
    <property type="match status" value="1"/>
</dbReference>
<feature type="chain" id="PRO_5015854173" description="DUF192 domain-containing protein" evidence="1">
    <location>
        <begin position="25"/>
        <end position="164"/>
    </location>
</feature>
<evidence type="ECO:0000313" key="3">
    <source>
        <dbReference type="Proteomes" id="UP000248925"/>
    </source>
</evidence>
<proteinExistence type="predicted"/>
<dbReference type="PANTHER" id="PTHR37953">
    <property type="entry name" value="UPF0127 PROTEIN MJ1496"/>
    <property type="match status" value="1"/>
</dbReference>
<dbReference type="EMBL" id="PCDP01000040">
    <property type="protein sequence ID" value="PZM11202.1"/>
    <property type="molecule type" value="Genomic_DNA"/>
</dbReference>
<organism evidence="2 3">
    <name type="scientific">Rhizobium tubonense</name>
    <dbReference type="NCBI Taxonomy" id="484088"/>
    <lineage>
        <taxon>Bacteria</taxon>
        <taxon>Pseudomonadati</taxon>
        <taxon>Pseudomonadota</taxon>
        <taxon>Alphaproteobacteria</taxon>
        <taxon>Hyphomicrobiales</taxon>
        <taxon>Rhizobiaceae</taxon>
        <taxon>Rhizobium/Agrobacterium group</taxon>
        <taxon>Rhizobium</taxon>
    </lineage>
</organism>
<dbReference type="RefSeq" id="WP_111162140.1">
    <property type="nucleotide sequence ID" value="NZ_PCDP01000040.1"/>
</dbReference>
<feature type="signal peptide" evidence="1">
    <location>
        <begin position="1"/>
        <end position="24"/>
    </location>
</feature>
<accession>A0A2W4CDH6</accession>
<sequence>MGSRAPIVLKSALLALFFIGAVPAAATLALAQQPVQFSSEPLTIATAKGATQAFTVELAISEDQREYGLMFRKAMPEDHGMLFVFEKARNVMMWMENTPLPLDMLFLSAGGTITHIQENAVPYSKAIINSGGPVKYVIELNGGVARKLGLSVGDKVSSATIAKG</sequence>